<dbReference type="EMBL" id="JACHHH010000004">
    <property type="protein sequence ID" value="MBB6041036.1"/>
    <property type="molecule type" value="Genomic_DNA"/>
</dbReference>
<dbReference type="Proteomes" id="UP000522163">
    <property type="component" value="Unassembled WGS sequence"/>
</dbReference>
<name>A0A7W9SFW7_9FIRM</name>
<comment type="caution">
    <text evidence="1">The sequence shown here is derived from an EMBL/GenBank/DDBJ whole genome shotgun (WGS) entry which is preliminary data.</text>
</comment>
<protein>
    <submittedName>
        <fullName evidence="1">Uncharacterized protein</fullName>
    </submittedName>
</protein>
<dbReference type="AlphaFoldDB" id="A0A7W9SFW7"/>
<accession>A0A7W9SFW7</accession>
<evidence type="ECO:0000313" key="2">
    <source>
        <dbReference type="Proteomes" id="UP000522163"/>
    </source>
</evidence>
<gene>
    <name evidence="1" type="ORF">HNQ46_001008</name>
</gene>
<sequence length="30" mass="3552">MKYLKYKVIEISKMYSRNNMNNASKIAISI</sequence>
<reference evidence="1 2" key="1">
    <citation type="submission" date="2020-08" db="EMBL/GenBank/DDBJ databases">
        <title>Genomic Encyclopedia of Type Strains, Phase IV (KMG-IV): sequencing the most valuable type-strain genomes for metagenomic binning, comparative biology and taxonomic classification.</title>
        <authorList>
            <person name="Goeker M."/>
        </authorList>
    </citation>
    <scope>NUCLEOTIDE SEQUENCE [LARGE SCALE GENOMIC DNA]</scope>
    <source>
        <strain evidence="1 2">DSM 17245</strain>
    </source>
</reference>
<proteinExistence type="predicted"/>
<organism evidence="1 2">
    <name type="scientific">Oribacterium sinus</name>
    <dbReference type="NCBI Taxonomy" id="237576"/>
    <lineage>
        <taxon>Bacteria</taxon>
        <taxon>Bacillati</taxon>
        <taxon>Bacillota</taxon>
        <taxon>Clostridia</taxon>
        <taxon>Lachnospirales</taxon>
        <taxon>Lachnospiraceae</taxon>
        <taxon>Oribacterium</taxon>
    </lineage>
</organism>
<evidence type="ECO:0000313" key="1">
    <source>
        <dbReference type="EMBL" id="MBB6041036.1"/>
    </source>
</evidence>